<keyword evidence="3" id="KW-1185">Reference proteome</keyword>
<dbReference type="GeneID" id="9579410"/>
<dbReference type="KEGG" id="tve:TRV_01553"/>
<dbReference type="Proteomes" id="UP000008383">
    <property type="component" value="Unassembled WGS sequence"/>
</dbReference>
<dbReference type="AlphaFoldDB" id="D4D394"/>
<dbReference type="HOGENOM" id="CLU_2489566_0_0_1"/>
<organism evidence="2 3">
    <name type="scientific">Trichophyton verrucosum (strain HKI 0517)</name>
    <dbReference type="NCBI Taxonomy" id="663202"/>
    <lineage>
        <taxon>Eukaryota</taxon>
        <taxon>Fungi</taxon>
        <taxon>Dikarya</taxon>
        <taxon>Ascomycota</taxon>
        <taxon>Pezizomycotina</taxon>
        <taxon>Eurotiomycetes</taxon>
        <taxon>Eurotiomycetidae</taxon>
        <taxon>Onygenales</taxon>
        <taxon>Arthrodermataceae</taxon>
        <taxon>Trichophyton</taxon>
    </lineage>
</organism>
<dbReference type="EMBL" id="ACYE01000082">
    <property type="protein sequence ID" value="EFE43663.1"/>
    <property type="molecule type" value="Genomic_DNA"/>
</dbReference>
<sequence>TLVYPWRRTKRKNIGPLPSRANFFPHFGDFDKLTRKAFEADFLFFFFFFFLLFLLLFFFALISPSPSSSLLLQLHQLHRPYRYLHRL</sequence>
<comment type="caution">
    <text evidence="2">The sequence shown here is derived from an EMBL/GenBank/DDBJ whole genome shotgun (WGS) entry which is preliminary data.</text>
</comment>
<name>D4D394_TRIVH</name>
<protein>
    <submittedName>
        <fullName evidence="2">Uncharacterized protein</fullName>
    </submittedName>
</protein>
<keyword evidence="1" id="KW-1133">Transmembrane helix</keyword>
<evidence type="ECO:0000313" key="2">
    <source>
        <dbReference type="EMBL" id="EFE43663.1"/>
    </source>
</evidence>
<keyword evidence="1" id="KW-0812">Transmembrane</keyword>
<evidence type="ECO:0000256" key="1">
    <source>
        <dbReference type="SAM" id="Phobius"/>
    </source>
</evidence>
<dbReference type="RefSeq" id="XP_003024274.1">
    <property type="nucleotide sequence ID" value="XM_003024228.1"/>
</dbReference>
<keyword evidence="1" id="KW-0472">Membrane</keyword>
<accession>D4D394</accession>
<evidence type="ECO:0000313" key="3">
    <source>
        <dbReference type="Proteomes" id="UP000008383"/>
    </source>
</evidence>
<proteinExistence type="predicted"/>
<feature type="non-terminal residue" evidence="2">
    <location>
        <position position="1"/>
    </location>
</feature>
<gene>
    <name evidence="2" type="ORF">TRV_01553</name>
</gene>
<reference evidence="3" key="1">
    <citation type="journal article" date="2011" name="Genome Biol.">
        <title>Comparative and functional genomics provide insights into the pathogenicity of dermatophytic fungi.</title>
        <authorList>
            <person name="Burmester A."/>
            <person name="Shelest E."/>
            <person name="Gloeckner G."/>
            <person name="Heddergott C."/>
            <person name="Schindler S."/>
            <person name="Staib P."/>
            <person name="Heidel A."/>
            <person name="Felder M."/>
            <person name="Petzold A."/>
            <person name="Szafranski K."/>
            <person name="Feuermann M."/>
            <person name="Pedruzzi I."/>
            <person name="Priebe S."/>
            <person name="Groth M."/>
            <person name="Winkler R."/>
            <person name="Li W."/>
            <person name="Kniemeyer O."/>
            <person name="Schroeckh V."/>
            <person name="Hertweck C."/>
            <person name="Hube B."/>
            <person name="White T.C."/>
            <person name="Platzer M."/>
            <person name="Guthke R."/>
            <person name="Heitman J."/>
            <person name="Woestemeyer J."/>
            <person name="Zipfel P.F."/>
            <person name="Monod M."/>
            <person name="Brakhage A.A."/>
        </authorList>
    </citation>
    <scope>NUCLEOTIDE SEQUENCE [LARGE SCALE GENOMIC DNA]</scope>
    <source>
        <strain evidence="3">HKI 0517</strain>
    </source>
</reference>
<feature type="transmembrane region" description="Helical" evidence="1">
    <location>
        <begin position="42"/>
        <end position="62"/>
    </location>
</feature>